<dbReference type="AlphaFoldDB" id="A0A941EHG3"/>
<feature type="domain" description="AMP-dependent synthetase/ligase" evidence="3">
    <location>
        <begin position="13"/>
        <end position="376"/>
    </location>
</feature>
<dbReference type="Pfam" id="PF13193">
    <property type="entry name" value="AMP-binding_C"/>
    <property type="match status" value="1"/>
</dbReference>
<dbReference type="InterPro" id="IPR025110">
    <property type="entry name" value="AMP-bd_C"/>
</dbReference>
<dbReference type="RefSeq" id="WP_212518856.1">
    <property type="nucleotide sequence ID" value="NZ_JAGSOH010000040.1"/>
</dbReference>
<dbReference type="InterPro" id="IPR045851">
    <property type="entry name" value="AMP-bd_C_sf"/>
</dbReference>
<dbReference type="PANTHER" id="PTHR43767">
    <property type="entry name" value="LONG-CHAIN-FATTY-ACID--COA LIGASE"/>
    <property type="match status" value="1"/>
</dbReference>
<dbReference type="CDD" id="cd05936">
    <property type="entry name" value="FC-FACS_FadD_like"/>
    <property type="match status" value="1"/>
</dbReference>
<dbReference type="Gene3D" id="3.40.50.12780">
    <property type="entry name" value="N-terminal domain of ligase-like"/>
    <property type="match status" value="1"/>
</dbReference>
<keyword evidence="2 5" id="KW-0436">Ligase</keyword>
<evidence type="ECO:0000313" key="6">
    <source>
        <dbReference type="Proteomes" id="UP000676325"/>
    </source>
</evidence>
<protein>
    <submittedName>
        <fullName evidence="5">Long-chain fatty acid--CoA ligase</fullName>
    </submittedName>
</protein>
<gene>
    <name evidence="5" type="ORF">KDK95_15475</name>
</gene>
<proteinExistence type="inferred from homology"/>
<dbReference type="InterPro" id="IPR050237">
    <property type="entry name" value="ATP-dep_AMP-bd_enzyme"/>
</dbReference>
<organism evidence="5 6">
    <name type="scientific">Actinospica acidithermotolerans</name>
    <dbReference type="NCBI Taxonomy" id="2828514"/>
    <lineage>
        <taxon>Bacteria</taxon>
        <taxon>Bacillati</taxon>
        <taxon>Actinomycetota</taxon>
        <taxon>Actinomycetes</taxon>
        <taxon>Catenulisporales</taxon>
        <taxon>Actinospicaceae</taxon>
        <taxon>Actinospica</taxon>
    </lineage>
</organism>
<dbReference type="SUPFAM" id="SSF56801">
    <property type="entry name" value="Acetyl-CoA synthetase-like"/>
    <property type="match status" value="1"/>
</dbReference>
<dbReference type="PANTHER" id="PTHR43767:SF12">
    <property type="entry name" value="AMP-DEPENDENT SYNTHETASE AND LIGASE"/>
    <property type="match status" value="1"/>
</dbReference>
<evidence type="ECO:0000313" key="5">
    <source>
        <dbReference type="EMBL" id="MBR7827719.1"/>
    </source>
</evidence>
<evidence type="ECO:0000259" key="3">
    <source>
        <dbReference type="Pfam" id="PF00501"/>
    </source>
</evidence>
<dbReference type="InterPro" id="IPR042099">
    <property type="entry name" value="ANL_N_sf"/>
</dbReference>
<comment type="caution">
    <text evidence="5">The sequence shown here is derived from an EMBL/GenBank/DDBJ whole genome shotgun (WGS) entry which is preliminary data.</text>
</comment>
<accession>A0A941EHG3</accession>
<evidence type="ECO:0000256" key="1">
    <source>
        <dbReference type="ARBA" id="ARBA00006432"/>
    </source>
</evidence>
<dbReference type="Gene3D" id="3.30.300.30">
    <property type="match status" value="1"/>
</dbReference>
<dbReference type="Proteomes" id="UP000676325">
    <property type="component" value="Unassembled WGS sequence"/>
</dbReference>
<dbReference type="GO" id="GO:0016877">
    <property type="term" value="F:ligase activity, forming carbon-sulfur bonds"/>
    <property type="evidence" value="ECO:0007669"/>
    <property type="project" value="UniProtKB-ARBA"/>
</dbReference>
<dbReference type="InterPro" id="IPR020845">
    <property type="entry name" value="AMP-binding_CS"/>
</dbReference>
<name>A0A941EHG3_9ACTN</name>
<reference evidence="5" key="1">
    <citation type="submission" date="2021-04" db="EMBL/GenBank/DDBJ databases">
        <title>Genome based classification of Actinospica acidithermotolerans sp. nov., an actinobacterium isolated from an Indonesian hot spring.</title>
        <authorList>
            <person name="Kusuma A.B."/>
            <person name="Putra K.E."/>
            <person name="Nafisah S."/>
            <person name="Loh J."/>
            <person name="Nouioui I."/>
            <person name="Goodfellow M."/>
        </authorList>
    </citation>
    <scope>NUCLEOTIDE SEQUENCE</scope>
    <source>
        <strain evidence="5">MGRD01-02</strain>
    </source>
</reference>
<dbReference type="InterPro" id="IPR000873">
    <property type="entry name" value="AMP-dep_synth/lig_dom"/>
</dbReference>
<dbReference type="Pfam" id="PF00501">
    <property type="entry name" value="AMP-binding"/>
    <property type="match status" value="1"/>
</dbReference>
<sequence length="513" mass="55405">MTLSLAAVLAEPAWRQPDKTAVIQGAERLTYSELWAQARGQAAAIRELGVQPGDRVALMSPNVTDFPRSYYAILAAGAVVVPIHMLLTPEEISYILRDSGAKLLIAHCIRAEDAVKAAALAETPVRLVGPVPDGAVLPKLAEDVARVEPLTTYTSRQAEDPAVVIYTSGTTGKPKGAVLTNLNMVMNATVNGFDALNTVREDVSLGCLPLFHIFGQTVSMNTNFRLGATVVFQPRFEPDEAIDLMLEHGVNTFHGVPQMYLALVQAGKARRAAGKPLPKLKIAVSGGAALPAAVLEAFNETFDAQIMEGYGLSETSPTATVNQPRLGARAGTVGHTIWGVEVEVARAEVEEAIEFVPHGELGEIVVRGHNVFAGYLGNPEATAAVMVDGWFRTGDLGTKGEDGFVTIVDRKKDMVLRGGFNVYPREVEETLLRHPAIRDVAVIGIPDEVHGEEVCACVILDEGAALTAEELIEWSKEHLAKYKYPRRIEFVSEFPLGPSMKVLKRELRDRFAG</sequence>
<dbReference type="FunFam" id="3.30.300.30:FF:000008">
    <property type="entry name" value="2,3-dihydroxybenzoate-AMP ligase"/>
    <property type="match status" value="1"/>
</dbReference>
<comment type="similarity">
    <text evidence="1">Belongs to the ATP-dependent AMP-binding enzyme family.</text>
</comment>
<evidence type="ECO:0000256" key="2">
    <source>
        <dbReference type="ARBA" id="ARBA00022598"/>
    </source>
</evidence>
<dbReference type="PROSITE" id="PS00455">
    <property type="entry name" value="AMP_BINDING"/>
    <property type="match status" value="1"/>
</dbReference>
<evidence type="ECO:0000259" key="4">
    <source>
        <dbReference type="Pfam" id="PF13193"/>
    </source>
</evidence>
<dbReference type="EMBL" id="JAGSOH010000040">
    <property type="protein sequence ID" value="MBR7827719.1"/>
    <property type="molecule type" value="Genomic_DNA"/>
</dbReference>
<keyword evidence="6" id="KW-1185">Reference proteome</keyword>
<feature type="domain" description="AMP-binding enzyme C-terminal" evidence="4">
    <location>
        <begin position="426"/>
        <end position="499"/>
    </location>
</feature>